<dbReference type="GO" id="GO:0016139">
    <property type="term" value="P:glycoside catabolic process"/>
    <property type="evidence" value="ECO:0007669"/>
    <property type="project" value="TreeGrafter"/>
</dbReference>
<evidence type="ECO:0000256" key="3">
    <source>
        <dbReference type="ARBA" id="ARBA00012662"/>
    </source>
</evidence>
<dbReference type="PANTHER" id="PTHR10030:SF37">
    <property type="entry name" value="ALPHA-L-FUCOSIDASE-RELATED"/>
    <property type="match status" value="1"/>
</dbReference>
<evidence type="ECO:0000259" key="9">
    <source>
        <dbReference type="Pfam" id="PF01120"/>
    </source>
</evidence>
<dbReference type="InterPro" id="IPR017853">
    <property type="entry name" value="GH"/>
</dbReference>
<dbReference type="GO" id="GO:0006004">
    <property type="term" value="P:fucose metabolic process"/>
    <property type="evidence" value="ECO:0007669"/>
    <property type="project" value="InterPro"/>
</dbReference>
<evidence type="ECO:0000256" key="2">
    <source>
        <dbReference type="ARBA" id="ARBA00007951"/>
    </source>
</evidence>
<dbReference type="Proteomes" id="UP000185003">
    <property type="component" value="Unassembled WGS sequence"/>
</dbReference>
<dbReference type="PIRSF" id="PIRSF001092">
    <property type="entry name" value="Alpha-L-fucosidase"/>
    <property type="match status" value="1"/>
</dbReference>
<sequence>MMKRTSILLFLSTLLTLNNFAQEKRLFPETPEQKEKRLAWWTNDRFGMFIHWGLYALPARHEWVKNRERISDSAYQKYFDYFNPDLYNPREWAKMAKAAGMKYAVITTKHHEGFCLFDSKFTDYKATNTPIKKDLIKEYVEAFRAEGIKIGFYYSLIDWHHPDFTIDGTHSQRPNNDADYEQLNKNRDMSKYRTYLHNQVRELLTNYGKIDILWLDFSYPGKRGKDHNDWNSVDLIKMVRKLQPGIIVNDRLDLKEYADGGDFVTPEQYKVAAWPTENGKHVPWETCQTFSGSWGYYRDETTWKDVKQLLVLLIESVSKGGNLLLNVGPTARGKIDARAQTALKGMGEWMDVNSRAIYGCTQAPDEYARPENSLLTYNPTTKRLYVHLLDYPLQNFTLPGYKGKIKYAQFLHDGSEIRFSAPSGYGYRTNGLGQNDLNLSLPVIKPGVEIPVIELILAD</sequence>
<dbReference type="PRINTS" id="PR00741">
    <property type="entry name" value="GLHYDRLASE29"/>
</dbReference>
<dbReference type="EMBL" id="FSRA01000002">
    <property type="protein sequence ID" value="SIO52596.1"/>
    <property type="molecule type" value="Genomic_DNA"/>
</dbReference>
<organism evidence="10 11">
    <name type="scientific">Chitinophaga niabensis</name>
    <dbReference type="NCBI Taxonomy" id="536979"/>
    <lineage>
        <taxon>Bacteria</taxon>
        <taxon>Pseudomonadati</taxon>
        <taxon>Bacteroidota</taxon>
        <taxon>Chitinophagia</taxon>
        <taxon>Chitinophagales</taxon>
        <taxon>Chitinophagaceae</taxon>
        <taxon>Chitinophaga</taxon>
    </lineage>
</organism>
<feature type="chain" id="PRO_5013246856" description="alpha-L-fucosidase" evidence="8">
    <location>
        <begin position="22"/>
        <end position="459"/>
    </location>
</feature>
<dbReference type="EC" id="3.2.1.51" evidence="3"/>
<feature type="site" description="May be important for catalysis" evidence="7">
    <location>
        <position position="287"/>
    </location>
</feature>
<accession>A0A1N6K8F3</accession>
<dbReference type="GO" id="GO:0004560">
    <property type="term" value="F:alpha-L-fucosidase activity"/>
    <property type="evidence" value="ECO:0007669"/>
    <property type="project" value="InterPro"/>
</dbReference>
<dbReference type="Pfam" id="PF01120">
    <property type="entry name" value="Alpha_L_fucos"/>
    <property type="match status" value="1"/>
</dbReference>
<dbReference type="GO" id="GO:0005764">
    <property type="term" value="C:lysosome"/>
    <property type="evidence" value="ECO:0007669"/>
    <property type="project" value="TreeGrafter"/>
</dbReference>
<feature type="domain" description="Glycoside hydrolase family 29 N-terminal" evidence="9">
    <location>
        <begin position="23"/>
        <end position="354"/>
    </location>
</feature>
<keyword evidence="4 8" id="KW-0732">Signal</keyword>
<feature type="signal peptide" evidence="8">
    <location>
        <begin position="1"/>
        <end position="21"/>
    </location>
</feature>
<dbReference type="InterPro" id="IPR000933">
    <property type="entry name" value="Glyco_hydro_29"/>
</dbReference>
<evidence type="ECO:0000256" key="7">
    <source>
        <dbReference type="PIRSR" id="PIRSR001092-1"/>
    </source>
</evidence>
<comment type="function">
    <text evidence="1">Alpha-L-fucosidase is responsible for hydrolyzing the alpha-1,6-linked fucose joined to the reducing-end N-acetylglucosamine of the carbohydrate moieties of glycoproteins.</text>
</comment>
<evidence type="ECO:0000313" key="10">
    <source>
        <dbReference type="EMBL" id="SIO52596.1"/>
    </source>
</evidence>
<dbReference type="Gene3D" id="3.20.20.80">
    <property type="entry name" value="Glycosidases"/>
    <property type="match status" value="1"/>
</dbReference>
<protein>
    <recommendedName>
        <fullName evidence="3">alpha-L-fucosidase</fullName>
        <ecNumber evidence="3">3.2.1.51</ecNumber>
    </recommendedName>
</protein>
<evidence type="ECO:0000256" key="5">
    <source>
        <dbReference type="ARBA" id="ARBA00022801"/>
    </source>
</evidence>
<evidence type="ECO:0000256" key="4">
    <source>
        <dbReference type="ARBA" id="ARBA00022729"/>
    </source>
</evidence>
<keyword evidence="11" id="KW-1185">Reference proteome</keyword>
<dbReference type="InterPro" id="IPR016286">
    <property type="entry name" value="FUC_metazoa-typ"/>
</dbReference>
<dbReference type="SMART" id="SM00812">
    <property type="entry name" value="Alpha_L_fucos"/>
    <property type="match status" value="1"/>
</dbReference>
<dbReference type="InterPro" id="IPR057739">
    <property type="entry name" value="Glyco_hydro_29_N"/>
</dbReference>
<dbReference type="SUPFAM" id="SSF51445">
    <property type="entry name" value="(Trans)glycosidases"/>
    <property type="match status" value="1"/>
</dbReference>
<evidence type="ECO:0000256" key="1">
    <source>
        <dbReference type="ARBA" id="ARBA00004071"/>
    </source>
</evidence>
<dbReference type="PANTHER" id="PTHR10030">
    <property type="entry name" value="ALPHA-L-FUCOSIDASE"/>
    <property type="match status" value="1"/>
</dbReference>
<dbReference type="AlphaFoldDB" id="A0A1N6K8F3"/>
<dbReference type="STRING" id="536979.SAMN04488055_5260"/>
<gene>
    <name evidence="10" type="ORF">SAMN04488055_5260</name>
</gene>
<evidence type="ECO:0000256" key="8">
    <source>
        <dbReference type="SAM" id="SignalP"/>
    </source>
</evidence>
<comment type="similarity">
    <text evidence="2">Belongs to the glycosyl hydrolase 29 family.</text>
</comment>
<proteinExistence type="inferred from homology"/>
<reference evidence="10 11" key="1">
    <citation type="submission" date="2016-11" db="EMBL/GenBank/DDBJ databases">
        <authorList>
            <person name="Jaros S."/>
            <person name="Januszkiewicz K."/>
            <person name="Wedrychowicz H."/>
        </authorList>
    </citation>
    <scope>NUCLEOTIDE SEQUENCE [LARGE SCALE GENOMIC DNA]</scope>
    <source>
        <strain evidence="10 11">DSM 24787</strain>
    </source>
</reference>
<evidence type="ECO:0000256" key="6">
    <source>
        <dbReference type="ARBA" id="ARBA00023295"/>
    </source>
</evidence>
<evidence type="ECO:0000313" key="11">
    <source>
        <dbReference type="Proteomes" id="UP000185003"/>
    </source>
</evidence>
<keyword evidence="6" id="KW-0326">Glycosidase</keyword>
<keyword evidence="5" id="KW-0378">Hydrolase</keyword>
<name>A0A1N6K8F3_9BACT</name>